<feature type="region of interest" description="Disordered" evidence="1">
    <location>
        <begin position="368"/>
        <end position="388"/>
    </location>
</feature>
<dbReference type="InterPro" id="IPR003137">
    <property type="entry name" value="PA_domain"/>
</dbReference>
<dbReference type="Pfam" id="PF08309">
    <property type="entry name" value="LVIVD"/>
    <property type="match status" value="2"/>
</dbReference>
<evidence type="ECO:0000256" key="2">
    <source>
        <dbReference type="SAM" id="SignalP"/>
    </source>
</evidence>
<evidence type="ECO:0000256" key="1">
    <source>
        <dbReference type="SAM" id="MobiDB-lite"/>
    </source>
</evidence>
<keyword evidence="2" id="KW-0732">Signal</keyword>
<feature type="domain" description="PA" evidence="3">
    <location>
        <begin position="415"/>
        <end position="475"/>
    </location>
</feature>
<feature type="compositionally biased region" description="Basic and acidic residues" evidence="1">
    <location>
        <begin position="56"/>
        <end position="67"/>
    </location>
</feature>
<reference evidence="4 5" key="1">
    <citation type="submission" date="2019-10" db="EMBL/GenBank/DDBJ databases">
        <title>Rubrobacter sp nov SCSIO 52090 isolated from a deep-sea sediment in the South China Sea.</title>
        <authorList>
            <person name="Chen R.W."/>
        </authorList>
    </citation>
    <scope>NUCLEOTIDE SEQUENCE [LARGE SCALE GENOMIC DNA]</scope>
    <source>
        <strain evidence="4 5">SCSIO 52909</strain>
    </source>
</reference>
<dbReference type="InterPro" id="IPR013211">
    <property type="entry name" value="LVIVD"/>
</dbReference>
<dbReference type="EMBL" id="CP045119">
    <property type="protein sequence ID" value="QIN82893.1"/>
    <property type="molecule type" value="Genomic_DNA"/>
</dbReference>
<dbReference type="AlphaFoldDB" id="A0A6G8Q8X2"/>
<sequence length="630" mass="67419">MSKKLTLLLAFLLALGLSVTGVALAHPDHDDCGVNAVSDREGVIDSAVEEQTSNDPCDKQHDGDEGHLPPQQSNVEVVGKAPIDTPVPGRVADVGVFKKHAYLAAFNEPDCQRGGVYVFDIKNPRRPAQIGFIEAAQGSYVGEGVQTISVDTAQYEGDLLIHNNEICDANAPAPDGGISLVDVSNPAAPEKLAEGVGDFEPEGQNGPDVAHTVHSAFAWQAEDTAYAVLVDNEEGADVDIMDISDPRNPELIAEYDLNEQFPQIAQEDLGTAASFFHDVVVKKIKGRQEMLISYWDGGYVKLDVTDPTNATYIADSDFNNPDPEALESGLNVEPEGNAHQAEFSLKNDFIVAADEDFSPYKVEARNVTQNNEEFDATQGSDTPQIDSDTSMNGQTVFVGRACPGDPAVPVGDGTQVAVVERGVCAFTDKVASVEAAGGYVGVIVMNSERPDGCSDLLNMSVQGTIPALFVGRDTGFEFFGAAYDEEACRAGSSQAPIGIGTTGDTVKVEAVFDGWGYVHLFANGAGKLRELDTYAIPEAHDPQFAEGFGDLSVHEVAMSQERNNLAYFSYYSGGFRVAKIAGGELVETGSFIDQGGNNFWGVQTFKHKGEEYVAASDRDFGLYIFEYTGN</sequence>
<feature type="chain" id="PRO_5026323155" description="PA domain-containing protein" evidence="2">
    <location>
        <begin position="26"/>
        <end position="630"/>
    </location>
</feature>
<protein>
    <recommendedName>
        <fullName evidence="3">PA domain-containing protein</fullName>
    </recommendedName>
</protein>
<dbReference type="KEGG" id="rub:GBA63_09720"/>
<dbReference type="Gene3D" id="3.50.30.30">
    <property type="match status" value="1"/>
</dbReference>
<evidence type="ECO:0000313" key="5">
    <source>
        <dbReference type="Proteomes" id="UP000501452"/>
    </source>
</evidence>
<gene>
    <name evidence="4" type="ORF">GBA63_09720</name>
</gene>
<evidence type="ECO:0000259" key="3">
    <source>
        <dbReference type="Pfam" id="PF02225"/>
    </source>
</evidence>
<organism evidence="4 5">
    <name type="scientific">Rubrobacter tropicus</name>
    <dbReference type="NCBI Taxonomy" id="2653851"/>
    <lineage>
        <taxon>Bacteria</taxon>
        <taxon>Bacillati</taxon>
        <taxon>Actinomycetota</taxon>
        <taxon>Rubrobacteria</taxon>
        <taxon>Rubrobacterales</taxon>
        <taxon>Rubrobacteraceae</taxon>
        <taxon>Rubrobacter</taxon>
    </lineage>
</organism>
<proteinExistence type="predicted"/>
<dbReference type="InterPro" id="IPR046450">
    <property type="entry name" value="PA_dom_sf"/>
</dbReference>
<feature type="signal peptide" evidence="2">
    <location>
        <begin position="1"/>
        <end position="25"/>
    </location>
</feature>
<dbReference type="Pfam" id="PF02225">
    <property type="entry name" value="PA"/>
    <property type="match status" value="1"/>
</dbReference>
<dbReference type="Proteomes" id="UP000501452">
    <property type="component" value="Chromosome"/>
</dbReference>
<feature type="region of interest" description="Disordered" evidence="1">
    <location>
        <begin position="49"/>
        <end position="72"/>
    </location>
</feature>
<accession>A0A6G8Q8X2</accession>
<keyword evidence="5" id="KW-1185">Reference proteome</keyword>
<name>A0A6G8Q8X2_9ACTN</name>
<evidence type="ECO:0000313" key="4">
    <source>
        <dbReference type="EMBL" id="QIN82893.1"/>
    </source>
</evidence>
<dbReference type="CDD" id="cd00538">
    <property type="entry name" value="PA"/>
    <property type="match status" value="1"/>
</dbReference>
<dbReference type="SUPFAM" id="SSF52025">
    <property type="entry name" value="PA domain"/>
    <property type="match status" value="1"/>
</dbReference>
<dbReference type="RefSeq" id="WP_166175656.1">
    <property type="nucleotide sequence ID" value="NZ_CP045119.1"/>
</dbReference>